<evidence type="ECO:0000313" key="11">
    <source>
        <dbReference type="Proteomes" id="UP000437068"/>
    </source>
</evidence>
<dbReference type="Proteomes" id="UP000486351">
    <property type="component" value="Unassembled WGS sequence"/>
</dbReference>
<dbReference type="AlphaFoldDB" id="A0A6A3WNG2"/>
<name>A0A6A3WNG2_9STRA</name>
<evidence type="ECO:0000313" key="14">
    <source>
        <dbReference type="Proteomes" id="UP000476176"/>
    </source>
</evidence>
<accession>A0A6A3WNG2</accession>
<dbReference type="EMBL" id="QXFX01002769">
    <property type="protein sequence ID" value="KAE9073804.1"/>
    <property type="molecule type" value="Genomic_DNA"/>
</dbReference>
<evidence type="ECO:0000313" key="2">
    <source>
        <dbReference type="EMBL" id="KAE9073804.1"/>
    </source>
</evidence>
<comment type="caution">
    <text evidence="6">The sequence shown here is derived from an EMBL/GenBank/DDBJ whole genome shotgun (WGS) entry which is preliminary data.</text>
</comment>
<sequence>MVNEATTIVTTVKASCSETTTATAVSRKFHNDEGSNNRAIMGTSEAWCSLFAAYHGVEAGHDDSCEISAL</sequence>
<dbReference type="EMBL" id="QXGD01002662">
    <property type="protein sequence ID" value="KAE9185767.1"/>
    <property type="molecule type" value="Genomic_DNA"/>
</dbReference>
<dbReference type="EMBL" id="QXFZ01002717">
    <property type="protein sequence ID" value="KAE9074430.1"/>
    <property type="molecule type" value="Genomic_DNA"/>
</dbReference>
<organism evidence="6 12">
    <name type="scientific">Phytophthora fragariae</name>
    <dbReference type="NCBI Taxonomy" id="53985"/>
    <lineage>
        <taxon>Eukaryota</taxon>
        <taxon>Sar</taxon>
        <taxon>Stramenopiles</taxon>
        <taxon>Oomycota</taxon>
        <taxon>Peronosporomycetes</taxon>
        <taxon>Peronosporales</taxon>
        <taxon>Peronosporaceae</taxon>
        <taxon>Phytophthora</taxon>
    </lineage>
</organism>
<dbReference type="Proteomes" id="UP000476176">
    <property type="component" value="Unassembled WGS sequence"/>
</dbReference>
<reference evidence="9 10" key="1">
    <citation type="submission" date="2018-08" db="EMBL/GenBank/DDBJ databases">
        <title>Genomic investigation of the strawberry pathogen Phytophthora fragariae indicates pathogenicity is determined by transcriptional variation in three key races.</title>
        <authorList>
            <person name="Adams T.M."/>
            <person name="Armitage A.D."/>
            <person name="Sobczyk M.K."/>
            <person name="Bates H.J."/>
            <person name="Dunwell J.M."/>
            <person name="Nellist C.F."/>
            <person name="Harrison R.J."/>
        </authorList>
    </citation>
    <scope>NUCLEOTIDE SEQUENCE [LARGE SCALE GENOMIC DNA]</scope>
    <source>
        <strain evidence="7 11">A4</strain>
        <strain evidence="6 12">BC-1</strain>
        <strain evidence="5 14">BC-23</strain>
        <strain evidence="4 10">NOV-27</strain>
        <strain evidence="3 13">NOV-71</strain>
        <strain evidence="8 15">NOV-77</strain>
        <strain evidence="1 9">NOV-9</strain>
        <strain evidence="2 16">ONT-3</strain>
    </source>
</reference>
<evidence type="ECO:0000313" key="4">
    <source>
        <dbReference type="EMBL" id="KAE9177831.1"/>
    </source>
</evidence>
<dbReference type="EMBL" id="QXGC01002720">
    <property type="protein sequence ID" value="KAE9182551.1"/>
    <property type="molecule type" value="Genomic_DNA"/>
</dbReference>
<dbReference type="Proteomes" id="UP000440367">
    <property type="component" value="Unassembled WGS sequence"/>
</dbReference>
<dbReference type="Proteomes" id="UP000437068">
    <property type="component" value="Unassembled WGS sequence"/>
</dbReference>
<evidence type="ECO:0000313" key="10">
    <source>
        <dbReference type="Proteomes" id="UP000433483"/>
    </source>
</evidence>
<protein>
    <submittedName>
        <fullName evidence="6">Uncharacterized protein</fullName>
    </submittedName>
</protein>
<evidence type="ECO:0000313" key="3">
    <source>
        <dbReference type="EMBL" id="KAE9074430.1"/>
    </source>
</evidence>
<evidence type="ECO:0000313" key="8">
    <source>
        <dbReference type="EMBL" id="KAE9292303.1"/>
    </source>
</evidence>
<dbReference type="Proteomes" id="UP000429523">
    <property type="component" value="Unassembled WGS sequence"/>
</dbReference>
<evidence type="ECO:0000313" key="9">
    <source>
        <dbReference type="Proteomes" id="UP000429523"/>
    </source>
</evidence>
<evidence type="ECO:0000313" key="6">
    <source>
        <dbReference type="EMBL" id="KAE9185767.1"/>
    </source>
</evidence>
<gene>
    <name evidence="7" type="ORF">PF001_g24643</name>
    <name evidence="6" type="ORF">PF002_g26074</name>
    <name evidence="5" type="ORF">PF004_g24211</name>
    <name evidence="4" type="ORF">PF005_g24341</name>
    <name evidence="3" type="ORF">PF007_g25413</name>
    <name evidence="8" type="ORF">PF008_g25104</name>
    <name evidence="1" type="ORF">PF009_g26094</name>
    <name evidence="2" type="ORF">PF010_g24927</name>
</gene>
<proteinExistence type="predicted"/>
<evidence type="ECO:0000313" key="5">
    <source>
        <dbReference type="EMBL" id="KAE9182551.1"/>
    </source>
</evidence>
<dbReference type="EMBL" id="QXFY01002793">
    <property type="protein sequence ID" value="KAE9292303.1"/>
    <property type="molecule type" value="Genomic_DNA"/>
</dbReference>
<evidence type="ECO:0000313" key="15">
    <source>
        <dbReference type="Proteomes" id="UP000486351"/>
    </source>
</evidence>
<evidence type="ECO:0000313" key="12">
    <source>
        <dbReference type="Proteomes" id="UP000440367"/>
    </source>
</evidence>
<dbReference type="Proteomes" id="UP000433483">
    <property type="component" value="Unassembled WGS sequence"/>
</dbReference>
<dbReference type="EMBL" id="QXGF01002716">
    <property type="protein sequence ID" value="KAE8923660.1"/>
    <property type="molecule type" value="Genomic_DNA"/>
</dbReference>
<dbReference type="EMBL" id="QXGB01002454">
    <property type="protein sequence ID" value="KAE9177831.1"/>
    <property type="molecule type" value="Genomic_DNA"/>
</dbReference>
<evidence type="ECO:0000313" key="7">
    <source>
        <dbReference type="EMBL" id="KAE9279599.1"/>
    </source>
</evidence>
<evidence type="ECO:0000313" key="16">
    <source>
        <dbReference type="Proteomes" id="UP000488956"/>
    </source>
</evidence>
<keyword evidence="10" id="KW-1185">Reference proteome</keyword>
<evidence type="ECO:0000313" key="1">
    <source>
        <dbReference type="EMBL" id="KAE8923660.1"/>
    </source>
</evidence>
<dbReference type="EMBL" id="QXGE01002732">
    <property type="protein sequence ID" value="KAE9279599.1"/>
    <property type="molecule type" value="Genomic_DNA"/>
</dbReference>
<dbReference type="Proteomes" id="UP000441208">
    <property type="component" value="Unassembled WGS sequence"/>
</dbReference>
<evidence type="ECO:0000313" key="13">
    <source>
        <dbReference type="Proteomes" id="UP000441208"/>
    </source>
</evidence>
<dbReference type="Proteomes" id="UP000488956">
    <property type="component" value="Unassembled WGS sequence"/>
</dbReference>